<dbReference type="InterPro" id="IPR032675">
    <property type="entry name" value="LRR_dom_sf"/>
</dbReference>
<evidence type="ECO:0000313" key="5">
    <source>
        <dbReference type="EnsemblPlants" id="Zm00001eb182340_P001"/>
    </source>
</evidence>
<dbReference type="InterPro" id="IPR006553">
    <property type="entry name" value="Leu-rich_rpt_Cys-con_subtyp"/>
</dbReference>
<dbReference type="Gene3D" id="3.80.10.10">
    <property type="entry name" value="Ribonuclease Inhibitor"/>
    <property type="match status" value="1"/>
</dbReference>
<dbReference type="GO" id="GO:0009451">
    <property type="term" value="P:RNA modification"/>
    <property type="evidence" value="ECO:0007669"/>
    <property type="project" value="InterPro"/>
</dbReference>
<dbReference type="Gramene" id="Zm00001eb182340_T001">
    <property type="protein sequence ID" value="Zm00001eb182340_P001"/>
    <property type="gene ID" value="Zm00001eb182340"/>
</dbReference>
<dbReference type="NCBIfam" id="TIGR00756">
    <property type="entry name" value="PPR"/>
    <property type="match status" value="1"/>
</dbReference>
<accession>A0A804NS96</accession>
<dbReference type="SUPFAM" id="SSF52047">
    <property type="entry name" value="RNI-like"/>
    <property type="match status" value="1"/>
</dbReference>
<reference evidence="5" key="2">
    <citation type="submission" date="2019-07" db="EMBL/GenBank/DDBJ databases">
        <authorList>
            <person name="Seetharam A."/>
            <person name="Woodhouse M."/>
            <person name="Cannon E."/>
        </authorList>
    </citation>
    <scope>NUCLEOTIDE SEQUENCE [LARGE SCALE GENOMIC DNA]</scope>
    <source>
        <strain evidence="5">cv. B73</strain>
    </source>
</reference>
<dbReference type="InParanoid" id="A0A804NS96"/>
<evidence type="ECO:0000256" key="2">
    <source>
        <dbReference type="ARBA" id="ARBA00022946"/>
    </source>
</evidence>
<reference evidence="6" key="1">
    <citation type="journal article" date="2009" name="Science">
        <title>The B73 maize genome: complexity, diversity, and dynamics.</title>
        <authorList>
            <person name="Schnable P.S."/>
            <person name="Ware D."/>
            <person name="Fulton R.S."/>
            <person name="Stein J.C."/>
            <person name="Wei F."/>
            <person name="Pasternak S."/>
            <person name="Liang C."/>
            <person name="Zhang J."/>
            <person name="Fulton L."/>
            <person name="Graves T.A."/>
            <person name="Minx P."/>
            <person name="Reily A.D."/>
            <person name="Courtney L."/>
            <person name="Kruchowski S.S."/>
            <person name="Tomlinson C."/>
            <person name="Strong C."/>
            <person name="Delehaunty K."/>
            <person name="Fronick C."/>
            <person name="Courtney B."/>
            <person name="Rock S.M."/>
            <person name="Belter E."/>
            <person name="Du F."/>
            <person name="Kim K."/>
            <person name="Abbott R.M."/>
            <person name="Cotton M."/>
            <person name="Levy A."/>
            <person name="Marchetto P."/>
            <person name="Ochoa K."/>
            <person name="Jackson S.M."/>
            <person name="Gillam B."/>
            <person name="Chen W."/>
            <person name="Yan L."/>
            <person name="Higginbotham J."/>
            <person name="Cardenas M."/>
            <person name="Waligorski J."/>
            <person name="Applebaum E."/>
            <person name="Phelps L."/>
            <person name="Falcone J."/>
            <person name="Kanchi K."/>
            <person name="Thane T."/>
            <person name="Scimone A."/>
            <person name="Thane N."/>
            <person name="Henke J."/>
            <person name="Wang T."/>
            <person name="Ruppert J."/>
            <person name="Shah N."/>
            <person name="Rotter K."/>
            <person name="Hodges J."/>
            <person name="Ingenthron E."/>
            <person name="Cordes M."/>
            <person name="Kohlberg S."/>
            <person name="Sgro J."/>
            <person name="Delgado B."/>
            <person name="Mead K."/>
            <person name="Chinwalla A."/>
            <person name="Leonard S."/>
            <person name="Crouse K."/>
            <person name="Collura K."/>
            <person name="Kudrna D."/>
            <person name="Currie J."/>
            <person name="He R."/>
            <person name="Angelova A."/>
            <person name="Rajasekar S."/>
            <person name="Mueller T."/>
            <person name="Lomeli R."/>
            <person name="Scara G."/>
            <person name="Ko A."/>
            <person name="Delaney K."/>
            <person name="Wissotski M."/>
            <person name="Lopez G."/>
            <person name="Campos D."/>
            <person name="Braidotti M."/>
            <person name="Ashley E."/>
            <person name="Golser W."/>
            <person name="Kim H."/>
            <person name="Lee S."/>
            <person name="Lin J."/>
            <person name="Dujmic Z."/>
            <person name="Kim W."/>
            <person name="Talag J."/>
            <person name="Zuccolo A."/>
            <person name="Fan C."/>
            <person name="Sebastian A."/>
            <person name="Kramer M."/>
            <person name="Spiegel L."/>
            <person name="Nascimento L."/>
            <person name="Zutavern T."/>
            <person name="Miller B."/>
            <person name="Ambroise C."/>
            <person name="Muller S."/>
            <person name="Spooner W."/>
            <person name="Narechania A."/>
            <person name="Ren L."/>
            <person name="Wei S."/>
            <person name="Kumari S."/>
            <person name="Faga B."/>
            <person name="Levy M.J."/>
            <person name="McMahan L."/>
            <person name="Van Buren P."/>
            <person name="Vaughn M.W."/>
            <person name="Ying K."/>
            <person name="Yeh C.-T."/>
            <person name="Emrich S.J."/>
            <person name="Jia Y."/>
            <person name="Kalyanaraman A."/>
            <person name="Hsia A.-P."/>
            <person name="Barbazuk W.B."/>
            <person name="Baucom R.S."/>
            <person name="Brutnell T.P."/>
            <person name="Carpita N.C."/>
            <person name="Chaparro C."/>
            <person name="Chia J.-M."/>
            <person name="Deragon J.-M."/>
            <person name="Estill J.C."/>
            <person name="Fu Y."/>
            <person name="Jeddeloh J.A."/>
            <person name="Han Y."/>
            <person name="Lee H."/>
            <person name="Li P."/>
            <person name="Lisch D.R."/>
            <person name="Liu S."/>
            <person name="Liu Z."/>
            <person name="Nagel D.H."/>
            <person name="McCann M.C."/>
            <person name="SanMiguel P."/>
            <person name="Myers A.M."/>
            <person name="Nettleton D."/>
            <person name="Nguyen J."/>
            <person name="Penning B.W."/>
            <person name="Ponnala L."/>
            <person name="Schneider K.L."/>
            <person name="Schwartz D.C."/>
            <person name="Sharma A."/>
            <person name="Soderlund C."/>
            <person name="Springer N.M."/>
            <person name="Sun Q."/>
            <person name="Wang H."/>
            <person name="Waterman M."/>
            <person name="Westerman R."/>
            <person name="Wolfgruber T.K."/>
            <person name="Yang L."/>
            <person name="Yu Y."/>
            <person name="Zhang L."/>
            <person name="Zhou S."/>
            <person name="Zhu Q."/>
            <person name="Bennetzen J.L."/>
            <person name="Dawe R.K."/>
            <person name="Jiang J."/>
            <person name="Jiang N."/>
            <person name="Presting G.G."/>
            <person name="Wessler S.R."/>
            <person name="Aluru S."/>
            <person name="Martienssen R.A."/>
            <person name="Clifton S.W."/>
            <person name="McCombie W.R."/>
            <person name="Wing R.A."/>
            <person name="Wilson R.K."/>
        </authorList>
    </citation>
    <scope>NUCLEOTIDE SEQUENCE [LARGE SCALE GENOMIC DNA]</scope>
    <source>
        <strain evidence="6">cv. B73</strain>
    </source>
</reference>
<keyword evidence="1" id="KW-0677">Repeat</keyword>
<name>A0A804NS96_MAIZE</name>
<keyword evidence="2" id="KW-0809">Transit peptide</keyword>
<dbReference type="PROSITE" id="PS51375">
    <property type="entry name" value="PPR"/>
    <property type="match status" value="1"/>
</dbReference>
<dbReference type="Pfam" id="PF01535">
    <property type="entry name" value="PPR"/>
    <property type="match status" value="3"/>
</dbReference>
<dbReference type="Gene3D" id="1.25.40.10">
    <property type="entry name" value="Tetratricopeptide repeat domain"/>
    <property type="match status" value="1"/>
</dbReference>
<dbReference type="InterPro" id="IPR002885">
    <property type="entry name" value="PPR_rpt"/>
</dbReference>
<sequence>MISGFAYNGQFREALLVYNDMCREGVTLDDTVFVAALGACAHGGLLQEGWSIFNQMVEYCRIVPRMEHYGCIVDLLGRAGKLQEAVRFIESMPLKPGAFLEYLKCFLRQRNICFLGSIVGFSIAFRNLEYVHSSSTDNMTSRPPVSGSCTASVNSNQMQTIARHLSGAGFRGCSSSLRYLEAESCMLSPDGLLDIASGSGLKYLNLQKLRSSTGLDGLGNLALTKSLCILNLRMCRYLTDDSVAAIAGGCPLLKEWNLALCHGVHLPGWSAIAMYCSKLRVLHVNRYRHICDQSLLALSNGCPRLEAVHINGCAKVTNNGLALFTLSRPHVNLRVYEVMSIGPSIENLFRLH</sequence>
<dbReference type="InterPro" id="IPR011990">
    <property type="entry name" value="TPR-like_helical_dom_sf"/>
</dbReference>
<proteinExistence type="predicted"/>
<dbReference type="InterPro" id="IPR046960">
    <property type="entry name" value="PPR_At4g14850-like_plant"/>
</dbReference>
<dbReference type="PANTHER" id="PTHR47926:SF411">
    <property type="entry name" value="PENTATRICOPEPTIDE REPEAT-CONTAINING PROTEIN"/>
    <property type="match status" value="1"/>
</dbReference>
<protein>
    <recommendedName>
        <fullName evidence="4">F-box/LRR-repeat protein 15-like leucin rich repeat domain-containing protein</fullName>
    </recommendedName>
</protein>
<keyword evidence="6" id="KW-1185">Reference proteome</keyword>
<feature type="repeat" description="PPR" evidence="3">
    <location>
        <begin position="1"/>
        <end position="28"/>
    </location>
</feature>
<organism evidence="5 6">
    <name type="scientific">Zea mays</name>
    <name type="common">Maize</name>
    <dbReference type="NCBI Taxonomy" id="4577"/>
    <lineage>
        <taxon>Eukaryota</taxon>
        <taxon>Viridiplantae</taxon>
        <taxon>Streptophyta</taxon>
        <taxon>Embryophyta</taxon>
        <taxon>Tracheophyta</taxon>
        <taxon>Spermatophyta</taxon>
        <taxon>Magnoliopsida</taxon>
        <taxon>Liliopsida</taxon>
        <taxon>Poales</taxon>
        <taxon>Poaceae</taxon>
        <taxon>PACMAD clade</taxon>
        <taxon>Panicoideae</taxon>
        <taxon>Andropogonodae</taxon>
        <taxon>Andropogoneae</taxon>
        <taxon>Tripsacinae</taxon>
        <taxon>Zea</taxon>
    </lineage>
</organism>
<reference evidence="5" key="3">
    <citation type="submission" date="2021-05" db="UniProtKB">
        <authorList>
            <consortium name="EnsemblPlants"/>
        </authorList>
    </citation>
    <scope>IDENTIFICATION</scope>
    <source>
        <strain evidence="5">cv. B73</strain>
    </source>
</reference>
<dbReference type="AlphaFoldDB" id="A0A804NS96"/>
<dbReference type="Proteomes" id="UP000007305">
    <property type="component" value="Chromosome 4"/>
</dbReference>
<evidence type="ECO:0000256" key="3">
    <source>
        <dbReference type="PROSITE-ProRule" id="PRU00708"/>
    </source>
</evidence>
<dbReference type="SMART" id="SM00367">
    <property type="entry name" value="LRR_CC"/>
    <property type="match status" value="4"/>
</dbReference>
<evidence type="ECO:0000256" key="1">
    <source>
        <dbReference type="ARBA" id="ARBA00022737"/>
    </source>
</evidence>
<feature type="domain" description="F-box/LRR-repeat protein 15-like leucin rich repeat" evidence="4">
    <location>
        <begin position="215"/>
        <end position="325"/>
    </location>
</feature>
<evidence type="ECO:0000313" key="6">
    <source>
        <dbReference type="Proteomes" id="UP000007305"/>
    </source>
</evidence>
<dbReference type="GO" id="GO:0003723">
    <property type="term" value="F:RNA binding"/>
    <property type="evidence" value="ECO:0007669"/>
    <property type="project" value="InterPro"/>
</dbReference>
<dbReference type="EnsemblPlants" id="Zm00001eb182340_T001">
    <property type="protein sequence ID" value="Zm00001eb182340_P001"/>
    <property type="gene ID" value="Zm00001eb182340"/>
</dbReference>
<dbReference type="PANTHER" id="PTHR47926">
    <property type="entry name" value="PENTATRICOPEPTIDE REPEAT-CONTAINING PROTEIN"/>
    <property type="match status" value="1"/>
</dbReference>
<dbReference type="InterPro" id="IPR057207">
    <property type="entry name" value="FBXL15_LRR"/>
</dbReference>
<evidence type="ECO:0000259" key="4">
    <source>
        <dbReference type="Pfam" id="PF25372"/>
    </source>
</evidence>
<dbReference type="Pfam" id="PF25372">
    <property type="entry name" value="DUF7885"/>
    <property type="match status" value="1"/>
</dbReference>